<dbReference type="PANTHER" id="PTHR40705:SF2">
    <property type="entry name" value="DUF1743 DOMAIN-CONTAINING PROTEIN"/>
    <property type="match status" value="1"/>
</dbReference>
<dbReference type="InterPro" id="IPR002831">
    <property type="entry name" value="Tscrpt_reg_TrmB_N"/>
</dbReference>
<dbReference type="PATRIC" id="fig|2198.3.peg.1671"/>
<dbReference type="InterPro" id="IPR036390">
    <property type="entry name" value="WH_DNA-bd_sf"/>
</dbReference>
<dbReference type="Gene3D" id="1.10.10.10">
    <property type="entry name" value="Winged helix-like DNA-binding domain superfamily/Winged helix DNA-binding domain"/>
    <property type="match status" value="1"/>
</dbReference>
<sequence length="384" mass="41699">MTGTSRVLERRKQYLRLMRQATLERGSFTVADIAEATDTPRSTVQDWVNRLIEEGCVQLMEEQRGRHAARYAASSVMPESACRRVFTTIDGDQVEIYHECMSGGCAAFCEFHHARAGGALQSVRRDGTLLRERAILGRRDVAVGLDPAPAVGIAGVFHDGDHIHQRIRCIGGPAYSLTDMMSFAEGVCGVTVHREGPVVEGEVVTRALAYVAIGIDDTDTETEGATFALALALLQHLAKLDGVMPIGHRVAMLNPLIEVRTAGNSCSYIELAVEPGQVPRIEESAVRFVAGEAASPEWGIAVRQGFRIPGNLRAYGRSARGTVLTLETAEATAERFGARLHGGRGVIGALAAISLIGLPHDVLLDPQRDVCADWEPEERERRRV</sequence>
<dbReference type="Proteomes" id="UP000054598">
    <property type="component" value="Unassembled WGS sequence"/>
</dbReference>
<organism evidence="3 4">
    <name type="scientific">Methanoculleus marisnigri</name>
    <dbReference type="NCBI Taxonomy" id="2198"/>
    <lineage>
        <taxon>Archaea</taxon>
        <taxon>Methanobacteriati</taxon>
        <taxon>Methanobacteriota</taxon>
        <taxon>Stenosarchaea group</taxon>
        <taxon>Methanomicrobia</taxon>
        <taxon>Methanomicrobiales</taxon>
        <taxon>Methanomicrobiaceae</taxon>
        <taxon>Methanoculleus</taxon>
    </lineage>
</organism>
<proteinExistence type="predicted"/>
<protein>
    <submittedName>
        <fullName evidence="3">Uncharacterized protein</fullName>
    </submittedName>
</protein>
<evidence type="ECO:0000313" key="3">
    <source>
        <dbReference type="EMBL" id="KUK99802.1"/>
    </source>
</evidence>
<gene>
    <name evidence="3" type="ORF">XE10_1686</name>
</gene>
<dbReference type="EMBL" id="LGHE01000226">
    <property type="protein sequence ID" value="KUK99802.1"/>
    <property type="molecule type" value="Genomic_DNA"/>
</dbReference>
<dbReference type="PANTHER" id="PTHR40705">
    <property type="entry name" value="TRNA(ILE2) 2-AGMATINYLCYTIDINE SYNTHETASE TIAS"/>
    <property type="match status" value="1"/>
</dbReference>
<dbReference type="Pfam" id="PF22641">
    <property type="entry name" value="TiaS_TCKD"/>
    <property type="match status" value="1"/>
</dbReference>
<dbReference type="AlphaFoldDB" id="A0A117MEL0"/>
<comment type="caution">
    <text evidence="3">The sequence shown here is derived from an EMBL/GenBank/DDBJ whole genome shotgun (WGS) entry which is preliminary data.</text>
</comment>
<dbReference type="InterPro" id="IPR036388">
    <property type="entry name" value="WH-like_DNA-bd_sf"/>
</dbReference>
<accession>A0A117MEL0</accession>
<reference evidence="4" key="1">
    <citation type="journal article" date="2015" name="MBio">
        <title>Genome-Resolved Metagenomic Analysis Reveals Roles for Candidate Phyla and Other Microbial Community Members in Biogeochemical Transformations in Oil Reservoirs.</title>
        <authorList>
            <person name="Hu P."/>
            <person name="Tom L."/>
            <person name="Singh A."/>
            <person name="Thomas B.C."/>
            <person name="Baker B.J."/>
            <person name="Piceno Y.M."/>
            <person name="Andersen G.L."/>
            <person name="Banfield J.F."/>
        </authorList>
    </citation>
    <scope>NUCLEOTIDE SEQUENCE [LARGE SCALE GENOMIC DNA]</scope>
</reference>
<feature type="domain" description="TiaS-like TCKD" evidence="2">
    <location>
        <begin position="213"/>
        <end position="278"/>
    </location>
</feature>
<evidence type="ECO:0000259" key="2">
    <source>
        <dbReference type="Pfam" id="PF22641"/>
    </source>
</evidence>
<evidence type="ECO:0000313" key="4">
    <source>
        <dbReference type="Proteomes" id="UP000054598"/>
    </source>
</evidence>
<dbReference type="InterPro" id="IPR053870">
    <property type="entry name" value="TiaS-like_TCKD"/>
</dbReference>
<evidence type="ECO:0000259" key="1">
    <source>
        <dbReference type="Pfam" id="PF01978"/>
    </source>
</evidence>
<name>A0A117MEL0_9EURY</name>
<dbReference type="Gene3D" id="3.30.70.2200">
    <property type="match status" value="1"/>
</dbReference>
<dbReference type="Pfam" id="PF01978">
    <property type="entry name" value="TrmB"/>
    <property type="match status" value="1"/>
</dbReference>
<feature type="domain" description="Transcription regulator TrmB N-terminal" evidence="1">
    <location>
        <begin position="23"/>
        <end position="73"/>
    </location>
</feature>
<dbReference type="SUPFAM" id="SSF46785">
    <property type="entry name" value="Winged helix' DNA-binding domain"/>
    <property type="match status" value="1"/>
</dbReference>